<sequence length="135" mass="15030">MQAFWGGCYVEISRIRWGHVELAIVSLLQHFEKPLRQTVTSRRCQASDRFCTTLCTLLTARCRQGADANDRASSGAAADSVKNVISTEAASVTAYTSNLWCDPCLSRNFQSRAKGNTSKSRRNTVQNLLGQVWKK</sequence>
<dbReference type="Proteomes" id="UP001283361">
    <property type="component" value="Unassembled WGS sequence"/>
</dbReference>
<organism evidence="1 2">
    <name type="scientific">Elysia crispata</name>
    <name type="common">lettuce slug</name>
    <dbReference type="NCBI Taxonomy" id="231223"/>
    <lineage>
        <taxon>Eukaryota</taxon>
        <taxon>Metazoa</taxon>
        <taxon>Spiralia</taxon>
        <taxon>Lophotrochozoa</taxon>
        <taxon>Mollusca</taxon>
        <taxon>Gastropoda</taxon>
        <taxon>Heterobranchia</taxon>
        <taxon>Euthyneura</taxon>
        <taxon>Panpulmonata</taxon>
        <taxon>Sacoglossa</taxon>
        <taxon>Placobranchoidea</taxon>
        <taxon>Plakobranchidae</taxon>
        <taxon>Elysia</taxon>
    </lineage>
</organism>
<gene>
    <name evidence="1" type="ORF">RRG08_057408</name>
</gene>
<keyword evidence="2" id="KW-1185">Reference proteome</keyword>
<comment type="caution">
    <text evidence="1">The sequence shown here is derived from an EMBL/GenBank/DDBJ whole genome shotgun (WGS) entry which is preliminary data.</text>
</comment>
<proteinExistence type="predicted"/>
<name>A0AAE1ACW4_9GAST</name>
<evidence type="ECO:0000313" key="1">
    <source>
        <dbReference type="EMBL" id="KAK3785554.1"/>
    </source>
</evidence>
<accession>A0AAE1ACW4</accession>
<reference evidence="1" key="1">
    <citation type="journal article" date="2023" name="G3 (Bethesda)">
        <title>A reference genome for the long-term kleptoplast-retaining sea slug Elysia crispata morphotype clarki.</title>
        <authorList>
            <person name="Eastman K.E."/>
            <person name="Pendleton A.L."/>
            <person name="Shaikh M.A."/>
            <person name="Suttiyut T."/>
            <person name="Ogas R."/>
            <person name="Tomko P."/>
            <person name="Gavelis G."/>
            <person name="Widhalm J.R."/>
            <person name="Wisecaver J.H."/>
        </authorList>
    </citation>
    <scope>NUCLEOTIDE SEQUENCE</scope>
    <source>
        <strain evidence="1">ECLA1</strain>
    </source>
</reference>
<dbReference type="EMBL" id="JAWDGP010002122">
    <property type="protein sequence ID" value="KAK3785554.1"/>
    <property type="molecule type" value="Genomic_DNA"/>
</dbReference>
<protein>
    <submittedName>
        <fullName evidence="1">Uncharacterized protein</fullName>
    </submittedName>
</protein>
<dbReference type="AlphaFoldDB" id="A0AAE1ACW4"/>
<evidence type="ECO:0000313" key="2">
    <source>
        <dbReference type="Proteomes" id="UP001283361"/>
    </source>
</evidence>